<keyword evidence="2" id="KW-1003">Cell membrane</keyword>
<evidence type="ECO:0000259" key="8">
    <source>
        <dbReference type="PROSITE" id="PS50111"/>
    </source>
</evidence>
<evidence type="ECO:0000256" key="3">
    <source>
        <dbReference type="ARBA" id="ARBA00023136"/>
    </source>
</evidence>
<dbReference type="SMART" id="SM00304">
    <property type="entry name" value="HAMP"/>
    <property type="match status" value="1"/>
</dbReference>
<feature type="transmembrane region" description="Helical" evidence="7">
    <location>
        <begin position="184"/>
        <end position="208"/>
    </location>
</feature>
<keyword evidence="7" id="KW-1133">Transmembrane helix</keyword>
<organism evidence="10 11">
    <name type="scientific">Metabacillus malikii</name>
    <dbReference type="NCBI Taxonomy" id="1504265"/>
    <lineage>
        <taxon>Bacteria</taxon>
        <taxon>Bacillati</taxon>
        <taxon>Bacillota</taxon>
        <taxon>Bacilli</taxon>
        <taxon>Bacillales</taxon>
        <taxon>Bacillaceae</taxon>
        <taxon>Metabacillus</taxon>
    </lineage>
</organism>
<dbReference type="CDD" id="cd11386">
    <property type="entry name" value="MCP_signal"/>
    <property type="match status" value="1"/>
</dbReference>
<evidence type="ECO:0000256" key="6">
    <source>
        <dbReference type="PROSITE-ProRule" id="PRU00284"/>
    </source>
</evidence>
<evidence type="ECO:0000313" key="11">
    <source>
        <dbReference type="Proteomes" id="UP001234495"/>
    </source>
</evidence>
<evidence type="ECO:0000259" key="9">
    <source>
        <dbReference type="PROSITE" id="PS50885"/>
    </source>
</evidence>
<dbReference type="PANTHER" id="PTHR32089:SF114">
    <property type="entry name" value="METHYL-ACCEPTING CHEMOTAXIS PROTEIN MCPB"/>
    <property type="match status" value="1"/>
</dbReference>
<dbReference type="SUPFAM" id="SSF58104">
    <property type="entry name" value="Methyl-accepting chemotaxis protein (MCP) signaling domain"/>
    <property type="match status" value="1"/>
</dbReference>
<dbReference type="InterPro" id="IPR003660">
    <property type="entry name" value="HAMP_dom"/>
</dbReference>
<evidence type="ECO:0000256" key="2">
    <source>
        <dbReference type="ARBA" id="ARBA00022475"/>
    </source>
</evidence>
<sequence>MKAFNFRNLKIGWKYGIILAILFILFGASTAFVLKLVSDVGGNIDELERRSERAVNVTEMGSVTRAKYIRILQYNQKPGLDFLNQFEEQRAIYDELEAELIGKMDTDAQKSLYEKIIDNDKEMSEIFTKDLVAAKNNVDELKVANIISQLNDIQLETVAYLDELRATVNEERDLAVSEAKESQVLVGVVLFISMVLSIIIGAILTLLVSRNVSKGLNKVVKVANQVADGNLAVEKISYNGKDEIGQLVGAVNTMSGNLRTIIQQVSGISGTLTSHSEELTQSSNEVKEGTQQVASTMQELASGSESQASQATKLSSTMDAFSVKMDEANSFGEMIAQSSTGVVDMTNEGGELMETSVKQMGAIDQIVQDAVQKVRGLDQKSQEISNLVQVIKDIAEQTNLLALNAAIEAARAGEHGRGFAVVADEVRKLAEQVTASIGDITNIVTSIQAESTDVAESLQGGYKEVEKGTNQIKSTGTMFSEIKQAINEMVQHVNKITGNLSEMSADSRDMVTSIQEIASVSEEAAAGVEQTAASTQQTSSSMDEVARSSEELAKLAESLNEVVRTFKL</sequence>
<dbReference type="PROSITE" id="PS50111">
    <property type="entry name" value="CHEMOTAXIS_TRANSDUC_2"/>
    <property type="match status" value="1"/>
</dbReference>
<keyword evidence="7" id="KW-0812">Transmembrane</keyword>
<dbReference type="RefSeq" id="WP_307343995.1">
    <property type="nucleotide sequence ID" value="NZ_JAUSUD010000017.1"/>
</dbReference>
<dbReference type="Pfam" id="PF00672">
    <property type="entry name" value="HAMP"/>
    <property type="match status" value="1"/>
</dbReference>
<dbReference type="SMART" id="SM00283">
    <property type="entry name" value="MA"/>
    <property type="match status" value="1"/>
</dbReference>
<evidence type="ECO:0000256" key="7">
    <source>
        <dbReference type="SAM" id="Phobius"/>
    </source>
</evidence>
<evidence type="ECO:0000256" key="5">
    <source>
        <dbReference type="ARBA" id="ARBA00029447"/>
    </source>
</evidence>
<comment type="caution">
    <text evidence="10">The sequence shown here is derived from an EMBL/GenBank/DDBJ whole genome shotgun (WGS) entry which is preliminary data.</text>
</comment>
<evidence type="ECO:0000256" key="4">
    <source>
        <dbReference type="ARBA" id="ARBA00023224"/>
    </source>
</evidence>
<evidence type="ECO:0000313" key="10">
    <source>
        <dbReference type="EMBL" id="MDQ0232033.1"/>
    </source>
</evidence>
<feature type="domain" description="Methyl-accepting transducer" evidence="8">
    <location>
        <begin position="282"/>
        <end position="532"/>
    </location>
</feature>
<comment type="similarity">
    <text evidence="5">Belongs to the methyl-accepting chemotaxis (MCP) protein family.</text>
</comment>
<comment type="subcellular location">
    <subcellularLocation>
        <location evidence="1">Cell membrane</location>
    </subcellularLocation>
</comment>
<protein>
    <submittedName>
        <fullName evidence="10">Methyl-accepting chemotaxis protein</fullName>
    </submittedName>
</protein>
<keyword evidence="11" id="KW-1185">Reference proteome</keyword>
<feature type="domain" description="HAMP" evidence="9">
    <location>
        <begin position="210"/>
        <end position="263"/>
    </location>
</feature>
<dbReference type="EMBL" id="JAUSUD010000017">
    <property type="protein sequence ID" value="MDQ0232033.1"/>
    <property type="molecule type" value="Genomic_DNA"/>
</dbReference>
<dbReference type="CDD" id="cd06225">
    <property type="entry name" value="HAMP"/>
    <property type="match status" value="1"/>
</dbReference>
<keyword evidence="4 6" id="KW-0807">Transducer</keyword>
<dbReference type="InterPro" id="IPR004089">
    <property type="entry name" value="MCPsignal_dom"/>
</dbReference>
<dbReference type="Pfam" id="PF00015">
    <property type="entry name" value="MCPsignal"/>
    <property type="match status" value="1"/>
</dbReference>
<evidence type="ECO:0000256" key="1">
    <source>
        <dbReference type="ARBA" id="ARBA00004236"/>
    </source>
</evidence>
<accession>A0ABT9ZIC3</accession>
<dbReference type="Proteomes" id="UP001234495">
    <property type="component" value="Unassembled WGS sequence"/>
</dbReference>
<reference evidence="10 11" key="1">
    <citation type="submission" date="2023-07" db="EMBL/GenBank/DDBJ databases">
        <title>Genomic Encyclopedia of Type Strains, Phase IV (KMG-IV): sequencing the most valuable type-strain genomes for metagenomic binning, comparative biology and taxonomic classification.</title>
        <authorList>
            <person name="Goeker M."/>
        </authorList>
    </citation>
    <scope>NUCLEOTIDE SEQUENCE [LARGE SCALE GENOMIC DNA]</scope>
    <source>
        <strain evidence="10 11">DSM 29005</strain>
    </source>
</reference>
<dbReference type="Gene3D" id="6.10.340.10">
    <property type="match status" value="1"/>
</dbReference>
<keyword evidence="3 7" id="KW-0472">Membrane</keyword>
<gene>
    <name evidence="10" type="ORF">J2S19_003318</name>
</gene>
<dbReference type="PANTHER" id="PTHR32089">
    <property type="entry name" value="METHYL-ACCEPTING CHEMOTAXIS PROTEIN MCPB"/>
    <property type="match status" value="1"/>
</dbReference>
<dbReference type="Gene3D" id="1.10.287.950">
    <property type="entry name" value="Methyl-accepting chemotaxis protein"/>
    <property type="match status" value="1"/>
</dbReference>
<dbReference type="PROSITE" id="PS50885">
    <property type="entry name" value="HAMP"/>
    <property type="match status" value="1"/>
</dbReference>
<name>A0ABT9ZIC3_9BACI</name>
<proteinExistence type="inferred from homology"/>
<feature type="transmembrane region" description="Helical" evidence="7">
    <location>
        <begin position="12"/>
        <end position="34"/>
    </location>
</feature>